<accession>A0A663MDM2</accession>
<dbReference type="InterPro" id="IPR000436">
    <property type="entry name" value="Sushi_SCR_CCP_dom"/>
</dbReference>
<evidence type="ECO:0000313" key="5">
    <source>
        <dbReference type="Ensembl" id="ENSACUP00000009841.1"/>
    </source>
</evidence>
<evidence type="ECO:0000256" key="2">
    <source>
        <dbReference type="ARBA" id="ARBA00023157"/>
    </source>
</evidence>
<evidence type="ECO:0000313" key="6">
    <source>
        <dbReference type="Proteomes" id="UP000472269"/>
    </source>
</evidence>
<reference evidence="5" key="1">
    <citation type="submission" date="2025-08" db="UniProtKB">
        <authorList>
            <consortium name="Ensembl"/>
        </authorList>
    </citation>
    <scope>IDENTIFICATION</scope>
</reference>
<dbReference type="InterPro" id="IPR051277">
    <property type="entry name" value="SEZ6_CSMD_C4BPB_Regulators"/>
</dbReference>
<dbReference type="InterPro" id="IPR035976">
    <property type="entry name" value="Sushi/SCR/CCP_sf"/>
</dbReference>
<feature type="disulfide bond" evidence="3">
    <location>
        <begin position="82"/>
        <end position="109"/>
    </location>
</feature>
<dbReference type="Ensembl" id="ENSACUT00000010495.1">
    <property type="protein sequence ID" value="ENSACUP00000009841.1"/>
    <property type="gene ID" value="ENSACUG00000006660.1"/>
</dbReference>
<dbReference type="PANTHER" id="PTHR45656:SF3">
    <property type="entry name" value="CUB AND SUSHI DOMAIN-CONTAINING PROTEIN 1"/>
    <property type="match status" value="1"/>
</dbReference>
<reference evidence="5" key="2">
    <citation type="submission" date="2025-09" db="UniProtKB">
        <authorList>
            <consortium name="Ensembl"/>
        </authorList>
    </citation>
    <scope>IDENTIFICATION</scope>
</reference>
<dbReference type="Proteomes" id="UP000472269">
    <property type="component" value="Unplaced"/>
</dbReference>
<comment type="caution">
    <text evidence="3">Lacks conserved residue(s) required for the propagation of feature annotation.</text>
</comment>
<proteinExistence type="predicted"/>
<evidence type="ECO:0000256" key="3">
    <source>
        <dbReference type="PROSITE-ProRule" id="PRU00302"/>
    </source>
</evidence>
<keyword evidence="1" id="KW-0677">Repeat</keyword>
<protein>
    <recommendedName>
        <fullName evidence="4">Sushi domain-containing protein</fullName>
    </recommendedName>
</protein>
<evidence type="ECO:0000256" key="1">
    <source>
        <dbReference type="ARBA" id="ARBA00022737"/>
    </source>
</evidence>
<feature type="disulfide bond" evidence="3">
    <location>
        <begin position="53"/>
        <end position="96"/>
    </location>
</feature>
<name>A0A663MDM2_ATHCN</name>
<evidence type="ECO:0000259" key="4">
    <source>
        <dbReference type="PROSITE" id="PS50923"/>
    </source>
</evidence>
<dbReference type="PANTHER" id="PTHR45656">
    <property type="entry name" value="PROTEIN CBR-CLEC-78"/>
    <property type="match status" value="1"/>
</dbReference>
<dbReference type="Gene3D" id="2.10.70.10">
    <property type="entry name" value="Complement Module, domain 1"/>
    <property type="match status" value="2"/>
</dbReference>
<feature type="domain" description="Sushi" evidence="4">
    <location>
        <begin position="51"/>
        <end position="111"/>
    </location>
</feature>
<feature type="disulfide bond" evidence="3">
    <location>
        <begin position="140"/>
        <end position="167"/>
    </location>
</feature>
<dbReference type="CDD" id="cd00033">
    <property type="entry name" value="CCP"/>
    <property type="match status" value="2"/>
</dbReference>
<dbReference type="SUPFAM" id="SSF57535">
    <property type="entry name" value="Complement control module/SCR domain"/>
    <property type="match status" value="2"/>
</dbReference>
<keyword evidence="6" id="KW-1185">Reference proteome</keyword>
<keyword evidence="3" id="KW-0768">Sushi</keyword>
<sequence length="212" mass="23170">MIWGEVSAEGWSVCWIPHCGSECTAVHGGSKVSPFVSVSSVLSCTPLFLVLHCSKPADIAHGSLSDPTKAFFTPGTAVSYICEPGYSLVGNALISCTGSGTWSQPPPHCKGVCVFPEVQGVKKSIKGNTYRSGTNITLECDDGYTLEGISQIQCQEDFSWDPPVPVCKLSEWNMNETKIKPKTTIFLNMQVYFSTAEEHHIFIAQVWFSRPR</sequence>
<dbReference type="Pfam" id="PF00084">
    <property type="entry name" value="Sushi"/>
    <property type="match status" value="2"/>
</dbReference>
<dbReference type="SMART" id="SM00032">
    <property type="entry name" value="CCP"/>
    <property type="match status" value="2"/>
</dbReference>
<organism evidence="5 6">
    <name type="scientific">Athene cunicularia</name>
    <name type="common">Burrowing owl</name>
    <name type="synonym">Speotyto cunicularia</name>
    <dbReference type="NCBI Taxonomy" id="194338"/>
    <lineage>
        <taxon>Eukaryota</taxon>
        <taxon>Metazoa</taxon>
        <taxon>Chordata</taxon>
        <taxon>Craniata</taxon>
        <taxon>Vertebrata</taxon>
        <taxon>Euteleostomi</taxon>
        <taxon>Archelosauria</taxon>
        <taxon>Archosauria</taxon>
        <taxon>Dinosauria</taxon>
        <taxon>Saurischia</taxon>
        <taxon>Theropoda</taxon>
        <taxon>Coelurosauria</taxon>
        <taxon>Aves</taxon>
        <taxon>Neognathae</taxon>
        <taxon>Neoaves</taxon>
        <taxon>Telluraves</taxon>
        <taxon>Strigiformes</taxon>
        <taxon>Strigidae</taxon>
        <taxon>Athene</taxon>
    </lineage>
</organism>
<feature type="domain" description="Sushi" evidence="4">
    <location>
        <begin position="112"/>
        <end position="169"/>
    </location>
</feature>
<keyword evidence="2 3" id="KW-1015">Disulfide bond</keyword>
<dbReference type="PROSITE" id="PS50923">
    <property type="entry name" value="SUSHI"/>
    <property type="match status" value="2"/>
</dbReference>
<dbReference type="AlphaFoldDB" id="A0A663MDM2"/>